<dbReference type="AlphaFoldDB" id="A0A2C6D0R8"/>
<dbReference type="InterPro" id="IPR024473">
    <property type="entry name" value="Transposases_IS4_N"/>
</dbReference>
<dbReference type="PANTHER" id="PTHR37529">
    <property type="entry name" value="TRANSPOSASE INSG FOR INSERTION SEQUENCE ELEMENT IS4-RELATED"/>
    <property type="match status" value="1"/>
</dbReference>
<dbReference type="STRING" id="1111728.GCA_000427805_04059"/>
<dbReference type="GO" id="GO:0006313">
    <property type="term" value="P:DNA transposition"/>
    <property type="evidence" value="ECO:0007669"/>
    <property type="project" value="InterPro"/>
</dbReference>
<feature type="domain" description="Transposase IS4-like" evidence="1">
    <location>
        <begin position="124"/>
        <end position="351"/>
    </location>
</feature>
<gene>
    <name evidence="3" type="ORF">CRN84_26065</name>
    <name evidence="4" type="ORF">NCTC12282_00439</name>
    <name evidence="5" type="ORF">NCTC12282_06269</name>
</gene>
<reference evidence="4 7" key="3">
    <citation type="submission" date="2019-03" db="EMBL/GenBank/DDBJ databases">
        <authorList>
            <consortium name="Pathogen Informatics"/>
        </authorList>
    </citation>
    <scope>NUCLEOTIDE SEQUENCE [LARGE SCALE GENOMIC DNA]</scope>
    <source>
        <strain evidence="4 7">NCTC12282</strain>
    </source>
</reference>
<dbReference type="GO" id="GO:0004803">
    <property type="term" value="F:transposase activity"/>
    <property type="evidence" value="ECO:0007669"/>
    <property type="project" value="InterPro"/>
</dbReference>
<dbReference type="InterPro" id="IPR047952">
    <property type="entry name" value="Transpos_IS4"/>
</dbReference>
<dbReference type="EMBL" id="CAADJA010000002">
    <property type="protein sequence ID" value="VFS45561.1"/>
    <property type="molecule type" value="Genomic_DNA"/>
</dbReference>
<dbReference type="Pfam" id="PF01609">
    <property type="entry name" value="DDE_Tnp_1"/>
    <property type="match status" value="1"/>
</dbReference>
<proteinExistence type="predicted"/>
<organism evidence="3 6">
    <name type="scientific">Budvicia aquatica</name>
    <dbReference type="NCBI Taxonomy" id="82979"/>
    <lineage>
        <taxon>Bacteria</taxon>
        <taxon>Pseudomonadati</taxon>
        <taxon>Pseudomonadota</taxon>
        <taxon>Gammaproteobacteria</taxon>
        <taxon>Enterobacterales</taxon>
        <taxon>Budviciaceae</taxon>
        <taxon>Budvicia</taxon>
    </lineage>
</organism>
<dbReference type="EMBL" id="CAADJA010000002">
    <property type="protein sequence ID" value="VFS53058.1"/>
    <property type="molecule type" value="Genomic_DNA"/>
</dbReference>
<dbReference type="Pfam" id="PF13006">
    <property type="entry name" value="Nterm_IS4"/>
    <property type="match status" value="1"/>
</dbReference>
<evidence type="ECO:0000313" key="4">
    <source>
        <dbReference type="EMBL" id="VFS45561.1"/>
    </source>
</evidence>
<dbReference type="GO" id="GO:0003677">
    <property type="term" value="F:DNA binding"/>
    <property type="evidence" value="ECO:0007669"/>
    <property type="project" value="InterPro"/>
</dbReference>
<keyword evidence="6" id="KW-1185">Reference proteome</keyword>
<dbReference type="SUPFAM" id="SSF53098">
    <property type="entry name" value="Ribonuclease H-like"/>
    <property type="match status" value="1"/>
</dbReference>
<protein>
    <submittedName>
        <fullName evidence="3 4">Transposase</fullName>
    </submittedName>
</protein>
<evidence type="ECO:0000313" key="5">
    <source>
        <dbReference type="EMBL" id="VFS53058.1"/>
    </source>
</evidence>
<dbReference type="NCBIfam" id="NF033592">
    <property type="entry name" value="transpos_IS4_1"/>
    <property type="match status" value="1"/>
</dbReference>
<accession>A0A2C6D0R8</accession>
<dbReference type="InterPro" id="IPR012337">
    <property type="entry name" value="RNaseH-like_sf"/>
</dbReference>
<dbReference type="EMBL" id="PDDX01000001">
    <property type="protein sequence ID" value="PHI32529.1"/>
    <property type="molecule type" value="Genomic_DNA"/>
</dbReference>
<evidence type="ECO:0000313" key="7">
    <source>
        <dbReference type="Proteomes" id="UP000373449"/>
    </source>
</evidence>
<dbReference type="InterPro" id="IPR002559">
    <property type="entry name" value="Transposase_11"/>
</dbReference>
<evidence type="ECO:0000313" key="6">
    <source>
        <dbReference type="Proteomes" id="UP000224974"/>
    </source>
</evidence>
<evidence type="ECO:0000259" key="1">
    <source>
        <dbReference type="Pfam" id="PF01609"/>
    </source>
</evidence>
<reference evidence="3" key="1">
    <citation type="submission" date="2017-09" db="EMBL/GenBank/DDBJ databases">
        <title>FDA dAtabase for Regulatory Grade micrObial Sequences (FDA-ARGOS): Supporting development and validation of Infectious Disease Dx tests.</title>
        <authorList>
            <person name="Minogue T."/>
            <person name="Wolcott M."/>
            <person name="Wasieloski L."/>
            <person name="Aguilar W."/>
            <person name="Moore D."/>
            <person name="Tallon L.J."/>
            <person name="Sadzewicz L."/>
            <person name="Ott S."/>
            <person name="Zhao X."/>
            <person name="Nagaraj S."/>
            <person name="Vavikolanu K."/>
            <person name="Aluvathingal J."/>
            <person name="Nadendla S."/>
            <person name="Sichtig H."/>
        </authorList>
    </citation>
    <scope>NUCLEOTIDE SEQUENCE</scope>
    <source>
        <strain evidence="3">FDAARGOS_387</strain>
    </source>
</reference>
<sequence>MLLSQALDIVHKFTPQEFSALSELLSPELIDECLADTGVVTLRKRRLSMEMMVWAVTGMALFRSHSMTQLVSHLDILLPGKRPFVAPSAVVQARQRLGEDAMRLMFEKTQQLWFEKTPLSHWNGLTLMAVDGTIWRTPDTPENDAAFGRTANVTQCSEWPQVRMVCQMEVTSHLLSAVAFTSVSESGEADLAAQLVEKTPDHSLTFFDKGFYALGLLHYWQSTGTERHWMLPLRKGAQYQVVRKIGSGQALVELRLSPQSKKKWSGAPDTLTARLISKEVKGKTVQILTSMCDPLRYPKADIVELYSHRWEIEHGFREMKQHLLNNELTLRSKKPALIRQELWGVVLAYNLLRFMMAQMAYSLKGIEPYQMSFKQSALYLRSQLSLLPGVAPGKLPRIMEEILDMASSFVLPDRRERHYPRAVKKRPQRYPLRPHSKS</sequence>
<feature type="domain" description="Transposase IS4 N-terminal" evidence="2">
    <location>
        <begin position="16"/>
        <end position="107"/>
    </location>
</feature>
<name>A0A2C6D0R8_9GAMM</name>
<dbReference type="Proteomes" id="UP000224974">
    <property type="component" value="Unassembled WGS sequence"/>
</dbReference>
<dbReference type="Proteomes" id="UP000373449">
    <property type="component" value="Unassembled WGS sequence"/>
</dbReference>
<dbReference type="PANTHER" id="PTHR37529:SF1">
    <property type="entry name" value="TRANSPOSASE INSG FOR INSERTION SEQUENCE ELEMENT IS4-RELATED"/>
    <property type="match status" value="1"/>
</dbReference>
<dbReference type="RefSeq" id="WP_029095916.1">
    <property type="nucleotide sequence ID" value="NZ_CAADJA010000002.1"/>
</dbReference>
<reference evidence="6" key="2">
    <citation type="submission" date="2017-09" db="EMBL/GenBank/DDBJ databases">
        <title>FDA dAtabase for Regulatory Grade micrObial Sequences (FDA-ARGOS): Supporting development and validation of Infectious Disease Dx tests.</title>
        <authorList>
            <person name="Minogue T."/>
            <person name="Wolcott M."/>
            <person name="Wasieloski L."/>
            <person name="Aguilar W."/>
            <person name="Moore D."/>
            <person name="Tallon L."/>
            <person name="Sadzewicz L."/>
            <person name="Ott S."/>
            <person name="Zhao X."/>
            <person name="Nagaraj S."/>
            <person name="Vavikolanu K."/>
            <person name="Aluvathingal J."/>
            <person name="Nadendla S."/>
            <person name="Sichtig H."/>
        </authorList>
    </citation>
    <scope>NUCLEOTIDE SEQUENCE [LARGE SCALE GENOMIC DNA]</scope>
    <source>
        <strain evidence="6">FDAARGOS_387</strain>
    </source>
</reference>
<evidence type="ECO:0000313" key="3">
    <source>
        <dbReference type="EMBL" id="PHI32529.1"/>
    </source>
</evidence>
<dbReference type="OrthoDB" id="9796012at2"/>
<evidence type="ECO:0000259" key="2">
    <source>
        <dbReference type="Pfam" id="PF13006"/>
    </source>
</evidence>